<protein>
    <recommendedName>
        <fullName evidence="5">Thioredoxin domain-containing protein</fullName>
    </recommendedName>
</protein>
<dbReference type="EMBL" id="MUGX01000006">
    <property type="protein sequence ID" value="OXA90697.1"/>
    <property type="molecule type" value="Genomic_DNA"/>
</dbReference>
<dbReference type="Proteomes" id="UP000198302">
    <property type="component" value="Unassembled WGS sequence"/>
</dbReference>
<dbReference type="InterPro" id="IPR017937">
    <property type="entry name" value="Thioredoxin_CS"/>
</dbReference>
<dbReference type="Pfam" id="PF00578">
    <property type="entry name" value="AhpC-TSA"/>
    <property type="match status" value="1"/>
</dbReference>
<comment type="caution">
    <text evidence="6">The sequence shown here is derived from an EMBL/GenBank/DDBJ whole genome shotgun (WGS) entry which is preliminary data.</text>
</comment>
<evidence type="ECO:0000256" key="2">
    <source>
        <dbReference type="ARBA" id="ARBA00022748"/>
    </source>
</evidence>
<dbReference type="CDD" id="cd02966">
    <property type="entry name" value="TlpA_like_family"/>
    <property type="match status" value="1"/>
</dbReference>
<dbReference type="PANTHER" id="PTHR42852">
    <property type="entry name" value="THIOL:DISULFIDE INTERCHANGE PROTEIN DSBE"/>
    <property type="match status" value="1"/>
</dbReference>
<keyword evidence="7" id="KW-1185">Reference proteome</keyword>
<evidence type="ECO:0000256" key="3">
    <source>
        <dbReference type="ARBA" id="ARBA00023157"/>
    </source>
</evidence>
<comment type="subcellular location">
    <subcellularLocation>
        <location evidence="1">Cell envelope</location>
    </subcellularLocation>
</comment>
<dbReference type="SUPFAM" id="SSF52833">
    <property type="entry name" value="Thioredoxin-like"/>
    <property type="match status" value="1"/>
</dbReference>
<gene>
    <name evidence="6" type="ORF">B0A73_02895</name>
</gene>
<reference evidence="6 7" key="1">
    <citation type="submission" date="2016-11" db="EMBL/GenBank/DDBJ databases">
        <title>Whole genomes of Flavobacteriaceae.</title>
        <authorList>
            <person name="Stine C."/>
            <person name="Li C."/>
            <person name="Tadesse D."/>
        </authorList>
    </citation>
    <scope>NUCLEOTIDE SEQUENCE [LARGE SCALE GENOMIC DNA]</scope>
    <source>
        <strain evidence="6 7">ATCC 51468</strain>
    </source>
</reference>
<dbReference type="PANTHER" id="PTHR42852:SF6">
    <property type="entry name" value="THIOL:DISULFIDE INTERCHANGE PROTEIN DSBE"/>
    <property type="match status" value="1"/>
</dbReference>
<name>A0ABX4CBA6_9FLAO</name>
<evidence type="ECO:0000259" key="5">
    <source>
        <dbReference type="PROSITE" id="PS51352"/>
    </source>
</evidence>
<proteinExistence type="predicted"/>
<evidence type="ECO:0000256" key="1">
    <source>
        <dbReference type="ARBA" id="ARBA00004196"/>
    </source>
</evidence>
<dbReference type="Gene3D" id="3.40.30.10">
    <property type="entry name" value="Glutaredoxin"/>
    <property type="match status" value="1"/>
</dbReference>
<dbReference type="InterPro" id="IPR000866">
    <property type="entry name" value="AhpC/TSA"/>
</dbReference>
<keyword evidence="2" id="KW-0201">Cytochrome c-type biogenesis</keyword>
<feature type="domain" description="Thioredoxin" evidence="5">
    <location>
        <begin position="35"/>
        <end position="173"/>
    </location>
</feature>
<organism evidence="6 7">
    <name type="scientific">Flavobacterium hibernum</name>
    <dbReference type="NCBI Taxonomy" id="37752"/>
    <lineage>
        <taxon>Bacteria</taxon>
        <taxon>Pseudomonadati</taxon>
        <taxon>Bacteroidota</taxon>
        <taxon>Flavobacteriia</taxon>
        <taxon>Flavobacteriales</taxon>
        <taxon>Flavobacteriaceae</taxon>
        <taxon>Flavobacterium</taxon>
    </lineage>
</organism>
<evidence type="ECO:0000313" key="7">
    <source>
        <dbReference type="Proteomes" id="UP000198302"/>
    </source>
</evidence>
<dbReference type="PROSITE" id="PS00194">
    <property type="entry name" value="THIOREDOXIN_1"/>
    <property type="match status" value="1"/>
</dbReference>
<dbReference type="PROSITE" id="PS51352">
    <property type="entry name" value="THIOREDOXIN_2"/>
    <property type="match status" value="1"/>
</dbReference>
<keyword evidence="3" id="KW-1015">Disulfide bond</keyword>
<evidence type="ECO:0000256" key="4">
    <source>
        <dbReference type="ARBA" id="ARBA00023284"/>
    </source>
</evidence>
<dbReference type="InterPro" id="IPR013766">
    <property type="entry name" value="Thioredoxin_domain"/>
</dbReference>
<dbReference type="InterPro" id="IPR050553">
    <property type="entry name" value="Thioredoxin_ResA/DsbE_sf"/>
</dbReference>
<dbReference type="InterPro" id="IPR036249">
    <property type="entry name" value="Thioredoxin-like_sf"/>
</dbReference>
<evidence type="ECO:0000313" key="6">
    <source>
        <dbReference type="EMBL" id="OXA90697.1"/>
    </source>
</evidence>
<keyword evidence="4" id="KW-0676">Redox-active center</keyword>
<accession>A0ABX4CBA6</accession>
<sequence length="173" mass="20237">MANKQRLQQLYQKLDLSSQDPQDILRLRKNIFASLKIGKPMTNFELPNEKEKLINTNQYRGSVLLIDFWASWCAPCREQIPKVKKLYEKYKNKNFKILTISLDKSKEKWVSALKKEDMLWDNVLESRDFSSPIVKEYEIISIPSSFLIDANGIIVGNDMTITELDDYLSKNLK</sequence>